<evidence type="ECO:0000313" key="2">
    <source>
        <dbReference type="Proteomes" id="UP001152320"/>
    </source>
</evidence>
<dbReference type="SUPFAM" id="SSF53335">
    <property type="entry name" value="S-adenosyl-L-methionine-dependent methyltransferases"/>
    <property type="match status" value="1"/>
</dbReference>
<gene>
    <name evidence="1" type="ORF">HOLleu_14467</name>
</gene>
<dbReference type="EMBL" id="JAIZAY010000006">
    <property type="protein sequence ID" value="KAJ8040235.1"/>
    <property type="molecule type" value="Genomic_DNA"/>
</dbReference>
<evidence type="ECO:0000313" key="1">
    <source>
        <dbReference type="EMBL" id="KAJ8040235.1"/>
    </source>
</evidence>
<name>A0A9Q1C8Q7_HOLLE</name>
<proteinExistence type="predicted"/>
<protein>
    <submittedName>
        <fullName evidence="1">Histamine N-methyltransferase</fullName>
    </submittedName>
</protein>
<organism evidence="1 2">
    <name type="scientific">Holothuria leucospilota</name>
    <name type="common">Black long sea cucumber</name>
    <name type="synonym">Mertensiothuria leucospilota</name>
    <dbReference type="NCBI Taxonomy" id="206669"/>
    <lineage>
        <taxon>Eukaryota</taxon>
        <taxon>Metazoa</taxon>
        <taxon>Echinodermata</taxon>
        <taxon>Eleutherozoa</taxon>
        <taxon>Echinozoa</taxon>
        <taxon>Holothuroidea</taxon>
        <taxon>Aspidochirotacea</taxon>
        <taxon>Aspidochirotida</taxon>
        <taxon>Holothuriidae</taxon>
        <taxon>Holothuria</taxon>
    </lineage>
</organism>
<accession>A0A9Q1C8Q7</accession>
<dbReference type="Proteomes" id="UP001152320">
    <property type="component" value="Chromosome 6"/>
</dbReference>
<comment type="caution">
    <text evidence="1">The sequence shown here is derived from an EMBL/GenBank/DDBJ whole genome shotgun (WGS) entry which is preliminary data.</text>
</comment>
<keyword evidence="2" id="KW-1185">Reference proteome</keyword>
<dbReference type="OrthoDB" id="5984880at2759"/>
<dbReference type="AlphaFoldDB" id="A0A9Q1C8Q7"/>
<dbReference type="InterPro" id="IPR029063">
    <property type="entry name" value="SAM-dependent_MTases_sf"/>
</dbReference>
<dbReference type="Gene3D" id="3.40.50.150">
    <property type="entry name" value="Vaccinia Virus protein VP39"/>
    <property type="match status" value="1"/>
</dbReference>
<reference evidence="1" key="1">
    <citation type="submission" date="2021-10" db="EMBL/GenBank/DDBJ databases">
        <title>Tropical sea cucumber genome reveals ecological adaptation and Cuvierian tubules defense mechanism.</title>
        <authorList>
            <person name="Chen T."/>
        </authorList>
    </citation>
    <scope>NUCLEOTIDE SEQUENCE</scope>
    <source>
        <strain evidence="1">Nanhai2018</strain>
        <tissue evidence="1">Muscle</tissue>
    </source>
</reference>
<sequence>MSLRYLQNFPSHYWKSYRSMRDSFYECPLEYDIGDEAFQKMVVDVLPKQESLKALGIGSGQGKLDCIHMGRMLTRVSRIDNTVVEPSLEAVEVYKSLLSGDLSDRVTTSWYQETFQQYQKRRESSTGDTEKFHFISVVHSLYYTGNDGSSIGYLIDLLEENGVLFIAIQNDESGFIKFFRKAVESYGPRYNNTTRGYTTSQVVKLLNADGRVNYNVVKNRHKIDVTACFEADSSKGSLVLDFLTHVVDFTSTFSKNVLQSLLDYLKSPDCSEILSDGRIILHLKWDAIIITKK</sequence>